<evidence type="ECO:0000313" key="3">
    <source>
        <dbReference type="Proteomes" id="UP000695026"/>
    </source>
</evidence>
<keyword evidence="3" id="KW-1185">Reference proteome</keyword>
<dbReference type="PANTHER" id="PTHR31504:SF1">
    <property type="entry name" value="ZW10 INTERACTOR"/>
    <property type="match status" value="1"/>
</dbReference>
<dbReference type="KEGG" id="pbi:103052849"/>
<dbReference type="InterPro" id="IPR029092">
    <property type="entry name" value="Zwint-1"/>
</dbReference>
<keyword evidence="1" id="KW-0175">Coiled coil</keyword>
<sequence length="410" mass="46638">MQGREEVPRMDRPSLDGGVGGTMKAEATAVELLAQIKDVLTYEGQTTSEMKFELPAQVLAEHAVNTRKTQKLMYTQLQVLKFLLDFLDSAPCVQDASDSAVRKEMEEAKKQWKALKADYQQQVEAIKGAVPQILAKQEEVRSRALLLEEALQRYQAKKEEVEEKARSAQKRHLKEQELLRERQQQLERQVAELQDRLQEQRKELECLQGEVGEQESQARIWREKMQRVSDFRGLLETLQGVKVICVSENDMEVELTSHPQPGISVPHCLKLHLHWGEDGNVTLQSDSPSFLLPVVLPLGTCSTIKGVLLELQHSYSHQAQLLAEIELLKNCFAIDWQPEKRLLSYLKPSSTCSLYVESGYPTSGQVRLLSIKTQHGTTDVTSYKPPQEKPSLQNWLVYLSTMDFNTPFLA</sequence>
<dbReference type="GO" id="GO:0000776">
    <property type="term" value="C:kinetochore"/>
    <property type="evidence" value="ECO:0007669"/>
    <property type="project" value="InterPro"/>
</dbReference>
<gene>
    <name evidence="4" type="primary">LOC103052849</name>
</gene>
<name>A0A9F2R3U8_PYTBI</name>
<dbReference type="GeneID" id="103052849"/>
<dbReference type="OMA" id="WMLELEP"/>
<dbReference type="OrthoDB" id="9893446at2759"/>
<evidence type="ECO:0000256" key="2">
    <source>
        <dbReference type="SAM" id="MobiDB-lite"/>
    </source>
</evidence>
<evidence type="ECO:0000313" key="4">
    <source>
        <dbReference type="RefSeq" id="XP_007435439.2"/>
    </source>
</evidence>
<organism evidence="3 4">
    <name type="scientific">Python bivittatus</name>
    <name type="common">Burmese python</name>
    <name type="synonym">Python molurus bivittatus</name>
    <dbReference type="NCBI Taxonomy" id="176946"/>
    <lineage>
        <taxon>Eukaryota</taxon>
        <taxon>Metazoa</taxon>
        <taxon>Chordata</taxon>
        <taxon>Craniata</taxon>
        <taxon>Vertebrata</taxon>
        <taxon>Euteleostomi</taxon>
        <taxon>Lepidosauria</taxon>
        <taxon>Squamata</taxon>
        <taxon>Bifurcata</taxon>
        <taxon>Unidentata</taxon>
        <taxon>Episquamata</taxon>
        <taxon>Toxicofera</taxon>
        <taxon>Serpentes</taxon>
        <taxon>Henophidia</taxon>
        <taxon>Pythonidae</taxon>
        <taxon>Python</taxon>
    </lineage>
</organism>
<dbReference type="Pfam" id="PF15556">
    <property type="entry name" value="Zwint"/>
    <property type="match status" value="1"/>
</dbReference>
<accession>A0A9F2R3U8</accession>
<dbReference type="PANTHER" id="PTHR31504">
    <property type="entry name" value="ZW10 INTERACTOR ZWINT"/>
    <property type="match status" value="1"/>
</dbReference>
<protein>
    <submittedName>
        <fullName evidence="4">ZW10 interactor-like</fullName>
    </submittedName>
</protein>
<dbReference type="RefSeq" id="XP_007435439.2">
    <property type="nucleotide sequence ID" value="XM_007435377.3"/>
</dbReference>
<dbReference type="AlphaFoldDB" id="A0A9F2R3U8"/>
<feature type="coiled-coil region" evidence="1">
    <location>
        <begin position="102"/>
        <end position="217"/>
    </location>
</feature>
<reference evidence="4" key="1">
    <citation type="submission" date="2025-08" db="UniProtKB">
        <authorList>
            <consortium name="RefSeq"/>
        </authorList>
    </citation>
    <scope>IDENTIFICATION</scope>
    <source>
        <tissue evidence="4">Liver</tissue>
    </source>
</reference>
<dbReference type="Proteomes" id="UP000695026">
    <property type="component" value="Unplaced"/>
</dbReference>
<evidence type="ECO:0000256" key="1">
    <source>
        <dbReference type="SAM" id="Coils"/>
    </source>
</evidence>
<feature type="compositionally biased region" description="Basic and acidic residues" evidence="2">
    <location>
        <begin position="1"/>
        <end position="14"/>
    </location>
</feature>
<proteinExistence type="predicted"/>
<feature type="region of interest" description="Disordered" evidence="2">
    <location>
        <begin position="1"/>
        <end position="20"/>
    </location>
</feature>